<sequence length="1261" mass="146014">MAWLPKARLEKFKNRTSAFFLRLLGKFTLMLVRSFIKTYQWIQKKGNKEPDFITPLTAVINEENFELYNKALQDGLTHSAVRNIALTGPYGSGKSSIINTFFYKNPHYYPIFISLATFKDSKKNEDESQYNTVEEEENIRPKSEKQIQTAADEQEKISKKIEFSILQQLLYHVHSGEMPFSRFKRIHPISITENVAFLISGPLLALSFLYSKYKNWKILADAAELKWPNMLSLDFVSIMILLFGFIAVIYYVIRVFRIGLIKLNLQGAEVELSKENKLSILNEHMDEILYFFASTRFDILVVEDLDRFRDPEIFVKLREINTLLNNSKQITRKITFLYALRDDLFADESRTKFFDLILPVIPVTNASNSASKLITTFAELNLKKPISESFLSDLSLFLTDGRLITNIVNEFKIYRKQLNITDLDNAKLLSLIVYKNIHPADFTLLQENKGMLYDLFQLKDSIKKELIEDLESEANELKANIGLIERNFYSSMKELRLVYLAILYKNIYERDAYFSGQLYVNNDYRNLDDLTKDSLFSFIKSSHTITFHRTNGGTTNIRDEFSKVEKLVDDKRSYDEREVDLVKLFDFDKNQAKDRLSEVGREISRIRGYTFYELLKLKSLDRITTEINKDTRLTFLVRNGYINEDYSYYLSYFKPGQLGKSDVEYILAVKNERALEWQHKLEKTAIVADRVTEAECSSWTVMNFELVSYLLSSGNNSEKLKLISNQLAKLESEHFSFIQQYKQNKPETFGLLIAGIIKRTNKFWRTVSHDNLLSQTEVTEYLVSLIKFGEIEDIKNQDIDRVLSNTIAHEKDIFLLGDGCIIDRLSILLDDLRIKIALPPVTRLHSKNLRDIVLKKHHFELNQAMIEFMIASSNVTDNLIGFNKGQFTNILETPELADLASYIRQNLGIYVDDVYLKYENHERESVEGTIEILNSSDVLQESKEKVIASTRFELTSLDDVAHDLWNALIDYDRIKPSWRNVSSYERNFQISSVLISWLEKDRVNWMLGEEKVRETSTYHNEAENSGLNFQDVIIKLLETPGLAQSVKLRLSKAILFEIDTLDFTNIGMEPAGEILPQVKYSKRVALSLKRSLFELFVKYIQNHWEQLVSDVDHLDLDGDDLIGILKSDLTNEQREFFYTKLNPSLLSSLFNERIPFPGSVFYLPNMKMDDTQIASLNGTLTEDDTVDIIIGNIQTISEDTIAVLLQRLGSPFVKIARRVGKEVTKSKNIEKLVEALSNNKKIVASFDPKSVIIEIQYFKNQ</sequence>
<accession>A0A847S0L4</accession>
<evidence type="ECO:0000256" key="2">
    <source>
        <dbReference type="SAM" id="MobiDB-lite"/>
    </source>
</evidence>
<evidence type="ECO:0000313" key="5">
    <source>
        <dbReference type="EMBL" id="NLR68506.1"/>
    </source>
</evidence>
<keyword evidence="3" id="KW-0812">Transmembrane</keyword>
<evidence type="ECO:0000256" key="3">
    <source>
        <dbReference type="SAM" id="Phobius"/>
    </source>
</evidence>
<name>A0A847S0L4_9BACT</name>
<evidence type="ECO:0000259" key="4">
    <source>
        <dbReference type="Pfam" id="PF20693"/>
    </source>
</evidence>
<dbReference type="EMBL" id="JABAIA010000004">
    <property type="protein sequence ID" value="NLR68506.1"/>
    <property type="molecule type" value="Genomic_DNA"/>
</dbReference>
<dbReference type="Gene3D" id="3.40.50.300">
    <property type="entry name" value="P-loop containing nucleotide triphosphate hydrolases"/>
    <property type="match status" value="1"/>
</dbReference>
<keyword evidence="6" id="KW-1185">Reference proteome</keyword>
<gene>
    <name evidence="5" type="ORF">HGH92_29650</name>
</gene>
<dbReference type="SUPFAM" id="SSF52540">
    <property type="entry name" value="P-loop containing nucleoside triphosphate hydrolases"/>
    <property type="match status" value="1"/>
</dbReference>
<protein>
    <recommendedName>
        <fullName evidence="4">YobI-like P-loop NTPase domain-containing protein</fullName>
    </recommendedName>
</protein>
<dbReference type="InterPro" id="IPR027417">
    <property type="entry name" value="P-loop_NTPase"/>
</dbReference>
<keyword evidence="1" id="KW-0175">Coiled coil</keyword>
<dbReference type="Pfam" id="PF20693">
    <property type="entry name" value="YobI-ATPase"/>
    <property type="match status" value="1"/>
</dbReference>
<dbReference type="AlphaFoldDB" id="A0A847S0L4"/>
<feature type="domain" description="YobI-like P-loop NTPase" evidence="4">
    <location>
        <begin position="68"/>
        <end position="453"/>
    </location>
</feature>
<evidence type="ECO:0000256" key="1">
    <source>
        <dbReference type="SAM" id="Coils"/>
    </source>
</evidence>
<keyword evidence="3" id="KW-1133">Transmembrane helix</keyword>
<dbReference type="InterPro" id="IPR048428">
    <property type="entry name" value="YobI-NTPase"/>
</dbReference>
<proteinExistence type="predicted"/>
<comment type="caution">
    <text evidence="5">The sequence shown here is derived from an EMBL/GenBank/DDBJ whole genome shotgun (WGS) entry which is preliminary data.</text>
</comment>
<dbReference type="Proteomes" id="UP000570474">
    <property type="component" value="Unassembled WGS sequence"/>
</dbReference>
<evidence type="ECO:0000313" key="6">
    <source>
        <dbReference type="Proteomes" id="UP000570474"/>
    </source>
</evidence>
<feature type="transmembrane region" description="Helical" evidence="3">
    <location>
        <begin position="191"/>
        <end position="210"/>
    </location>
</feature>
<keyword evidence="3" id="KW-0472">Membrane</keyword>
<organism evidence="5 6">
    <name type="scientific">Chitinophaga varians</name>
    <dbReference type="NCBI Taxonomy" id="2202339"/>
    <lineage>
        <taxon>Bacteria</taxon>
        <taxon>Pseudomonadati</taxon>
        <taxon>Bacteroidota</taxon>
        <taxon>Chitinophagia</taxon>
        <taxon>Chitinophagales</taxon>
        <taxon>Chitinophagaceae</taxon>
        <taxon>Chitinophaga</taxon>
    </lineage>
</organism>
<feature type="coiled-coil region" evidence="1">
    <location>
        <begin position="460"/>
        <end position="487"/>
    </location>
</feature>
<reference evidence="5 6" key="1">
    <citation type="submission" date="2020-04" db="EMBL/GenBank/DDBJ databases">
        <authorList>
            <person name="Yin C."/>
        </authorList>
    </citation>
    <scope>NUCLEOTIDE SEQUENCE [LARGE SCALE GENOMIC DNA]</scope>
    <source>
        <strain evidence="5 6">Ae27</strain>
    </source>
</reference>
<feature type="transmembrane region" description="Helical" evidence="3">
    <location>
        <begin position="230"/>
        <end position="253"/>
    </location>
</feature>
<dbReference type="RefSeq" id="WP_168874473.1">
    <property type="nucleotide sequence ID" value="NZ_JABAIA010000004.1"/>
</dbReference>
<feature type="region of interest" description="Disordered" evidence="2">
    <location>
        <begin position="126"/>
        <end position="145"/>
    </location>
</feature>